<dbReference type="SUPFAM" id="SSF144232">
    <property type="entry name" value="HIT/MYND zinc finger-like"/>
    <property type="match status" value="1"/>
</dbReference>
<evidence type="ECO:0000259" key="5">
    <source>
        <dbReference type="PROSITE" id="PS50865"/>
    </source>
</evidence>
<keyword evidence="7" id="KW-1185">Reference proteome</keyword>
<evidence type="ECO:0000256" key="2">
    <source>
        <dbReference type="ARBA" id="ARBA00022771"/>
    </source>
</evidence>
<evidence type="ECO:0000256" key="3">
    <source>
        <dbReference type="ARBA" id="ARBA00022833"/>
    </source>
</evidence>
<dbReference type="STRING" id="105696.A0A1Y2M8N0"/>
<dbReference type="Gene3D" id="6.10.140.2220">
    <property type="match status" value="1"/>
</dbReference>
<keyword evidence="3" id="KW-0862">Zinc</keyword>
<dbReference type="InParanoid" id="A0A1Y2M8N0"/>
<dbReference type="PROSITE" id="PS50865">
    <property type="entry name" value="ZF_MYND_2"/>
    <property type="match status" value="1"/>
</dbReference>
<feature type="domain" description="MYND-type" evidence="5">
    <location>
        <begin position="140"/>
        <end position="182"/>
    </location>
</feature>
<dbReference type="InterPro" id="IPR027974">
    <property type="entry name" value="DUF4470"/>
</dbReference>
<accession>A0A1Y2M8N0</accession>
<dbReference type="InterPro" id="IPR002893">
    <property type="entry name" value="Znf_MYND"/>
</dbReference>
<evidence type="ECO:0000256" key="1">
    <source>
        <dbReference type="ARBA" id="ARBA00022723"/>
    </source>
</evidence>
<keyword evidence="1" id="KW-0479">Metal-binding</keyword>
<evidence type="ECO:0000256" key="4">
    <source>
        <dbReference type="PROSITE-ProRule" id="PRU00134"/>
    </source>
</evidence>
<sequence length="185" mass="19936">MALKPVHIVQNLYLYPVGNTPAVCFTDSLPPELDANVLLLGCGDVRNILFTVYSGGNSDHRKLDFTCCDIEAEIIARNTVILTPIADDEDAVRVAVPVIFASPISRDEAGLVSAKTTSGRGHRSSPAAHTQATQPQKEGCLKCGVATTKAGNPLLKCPKSKTAQYCSPNCQKKDWKKHKQTCEQA</sequence>
<protein>
    <recommendedName>
        <fullName evidence="5">MYND-type domain-containing protein</fullName>
    </recommendedName>
</protein>
<dbReference type="AlphaFoldDB" id="A0A1Y2M8N0"/>
<name>A0A1Y2M8N0_EPING</name>
<dbReference type="Pfam" id="PF01753">
    <property type="entry name" value="zf-MYND"/>
    <property type="match status" value="1"/>
</dbReference>
<dbReference type="Proteomes" id="UP000193240">
    <property type="component" value="Unassembled WGS sequence"/>
</dbReference>
<evidence type="ECO:0000313" key="7">
    <source>
        <dbReference type="Proteomes" id="UP000193240"/>
    </source>
</evidence>
<gene>
    <name evidence="6" type="ORF">B5807_02244</name>
</gene>
<dbReference type="GO" id="GO:0008270">
    <property type="term" value="F:zinc ion binding"/>
    <property type="evidence" value="ECO:0007669"/>
    <property type="project" value="UniProtKB-KW"/>
</dbReference>
<dbReference type="EMBL" id="KZ107839">
    <property type="protein sequence ID" value="OSS52455.1"/>
    <property type="molecule type" value="Genomic_DNA"/>
</dbReference>
<evidence type="ECO:0000313" key="6">
    <source>
        <dbReference type="EMBL" id="OSS52455.1"/>
    </source>
</evidence>
<organism evidence="6 7">
    <name type="scientific">Epicoccum nigrum</name>
    <name type="common">Soil fungus</name>
    <name type="synonym">Epicoccum purpurascens</name>
    <dbReference type="NCBI Taxonomy" id="105696"/>
    <lineage>
        <taxon>Eukaryota</taxon>
        <taxon>Fungi</taxon>
        <taxon>Dikarya</taxon>
        <taxon>Ascomycota</taxon>
        <taxon>Pezizomycotina</taxon>
        <taxon>Dothideomycetes</taxon>
        <taxon>Pleosporomycetidae</taxon>
        <taxon>Pleosporales</taxon>
        <taxon>Pleosporineae</taxon>
        <taxon>Didymellaceae</taxon>
        <taxon>Epicoccum</taxon>
    </lineage>
</organism>
<dbReference type="Pfam" id="PF14737">
    <property type="entry name" value="DUF4470"/>
    <property type="match status" value="1"/>
</dbReference>
<keyword evidence="2 4" id="KW-0863">Zinc-finger</keyword>
<reference evidence="6 7" key="1">
    <citation type="journal article" date="2017" name="Genome Announc.">
        <title>Genome sequence of the saprophytic ascomycete Epicoccum nigrum ICMP 19927 strain isolated from New Zealand.</title>
        <authorList>
            <person name="Fokin M."/>
            <person name="Fleetwood D."/>
            <person name="Weir B.S."/>
            <person name="Villas-Boas S.G."/>
        </authorList>
    </citation>
    <scope>NUCLEOTIDE SEQUENCE [LARGE SCALE GENOMIC DNA]</scope>
    <source>
        <strain evidence="6 7">ICMP 19927</strain>
    </source>
</reference>
<proteinExistence type="predicted"/>